<evidence type="ECO:0000313" key="1">
    <source>
        <dbReference type="EMBL" id="GAF94446.1"/>
    </source>
</evidence>
<protein>
    <recommendedName>
        <fullName evidence="2">ABC transporter permease</fullName>
    </recommendedName>
</protein>
<feature type="non-terminal residue" evidence="1">
    <location>
        <position position="1"/>
    </location>
</feature>
<feature type="non-terminal residue" evidence="1">
    <location>
        <position position="53"/>
    </location>
</feature>
<accession>X0U531</accession>
<evidence type="ECO:0008006" key="2">
    <source>
        <dbReference type="Google" id="ProtNLM"/>
    </source>
</evidence>
<proteinExistence type="predicted"/>
<dbReference type="AlphaFoldDB" id="X0U531"/>
<sequence>TLFLLTMLVFFLVVLMPGDVVDAMLAKPGAGPYLDRAVMEKQLGLDSPLIVQY</sequence>
<dbReference type="EMBL" id="BARS01014543">
    <property type="protein sequence ID" value="GAF94446.1"/>
    <property type="molecule type" value="Genomic_DNA"/>
</dbReference>
<comment type="caution">
    <text evidence="1">The sequence shown here is derived from an EMBL/GenBank/DDBJ whole genome shotgun (WGS) entry which is preliminary data.</text>
</comment>
<gene>
    <name evidence="1" type="ORF">S01H1_24428</name>
</gene>
<organism evidence="1">
    <name type="scientific">marine sediment metagenome</name>
    <dbReference type="NCBI Taxonomy" id="412755"/>
    <lineage>
        <taxon>unclassified sequences</taxon>
        <taxon>metagenomes</taxon>
        <taxon>ecological metagenomes</taxon>
    </lineage>
</organism>
<reference evidence="1" key="1">
    <citation type="journal article" date="2014" name="Front. Microbiol.">
        <title>High frequency of phylogenetically diverse reductive dehalogenase-homologous genes in deep subseafloor sedimentary metagenomes.</title>
        <authorList>
            <person name="Kawai M."/>
            <person name="Futagami T."/>
            <person name="Toyoda A."/>
            <person name="Takaki Y."/>
            <person name="Nishi S."/>
            <person name="Hori S."/>
            <person name="Arai W."/>
            <person name="Tsubouchi T."/>
            <person name="Morono Y."/>
            <person name="Uchiyama I."/>
            <person name="Ito T."/>
            <person name="Fujiyama A."/>
            <person name="Inagaki F."/>
            <person name="Takami H."/>
        </authorList>
    </citation>
    <scope>NUCLEOTIDE SEQUENCE</scope>
    <source>
        <strain evidence="1">Expedition CK06-06</strain>
    </source>
</reference>
<name>X0U531_9ZZZZ</name>